<proteinExistence type="predicted"/>
<evidence type="ECO:0000313" key="1">
    <source>
        <dbReference type="EMBL" id="XCD03734.1"/>
    </source>
</evidence>
<accession>A0AAU8B3K4</accession>
<dbReference type="EMBL" id="PP511380">
    <property type="protein sequence ID" value="XCD03734.1"/>
    <property type="molecule type" value="Genomic_DNA"/>
</dbReference>
<sequence>MKKYKFVFAGKILGYYRELDNSNAEQKKIQLFIRLQQRNGLNKTLKSV</sequence>
<evidence type="ECO:0000313" key="2">
    <source>
        <dbReference type="EMBL" id="XCD06175.1"/>
    </source>
</evidence>
<reference evidence="2" key="1">
    <citation type="submission" date="2024-03" db="EMBL/GenBank/DDBJ databases">
        <title>Diverse circular DNA viruses in blood, oral, and fecal samples of captive lemurs.</title>
        <authorList>
            <person name="Paietta E.N."/>
            <person name="Kraberger S."/>
            <person name="Lund M.C."/>
            <person name="Custer J.M."/>
            <person name="Vargas K.M."/>
            <person name="Ehmke E.E."/>
            <person name="Yoder A.D."/>
            <person name="Varsani A."/>
        </authorList>
    </citation>
    <scope>NUCLEOTIDE SEQUENCE</scope>
    <source>
        <strain evidence="1">Duke_21_2</strain>
        <strain evidence="2">Duke_25FS_5</strain>
    </source>
</reference>
<protein>
    <submittedName>
        <fullName evidence="2">Uncharacterized protein</fullName>
    </submittedName>
</protein>
<dbReference type="EMBL" id="PP511642">
    <property type="protein sequence ID" value="XCD06175.1"/>
    <property type="molecule type" value="Genomic_DNA"/>
</dbReference>
<name>A0AAU8B3K4_9CAUD</name>
<organism evidence="2">
    <name type="scientific">Dulem virus 29</name>
    <dbReference type="NCBI Taxonomy" id="3145747"/>
    <lineage>
        <taxon>Viruses</taxon>
        <taxon>Duplodnaviria</taxon>
        <taxon>Heunggongvirae</taxon>
        <taxon>Uroviricota</taxon>
        <taxon>Caudoviricetes</taxon>
    </lineage>
</organism>